<proteinExistence type="predicted"/>
<reference evidence="4 5" key="1">
    <citation type="submission" date="2020-03" db="EMBL/GenBank/DDBJ databases">
        <title>Genomic Encyclopedia of Type Strains, Phase IV (KMG-IV): sequencing the most valuable type-strain genomes for metagenomic binning, comparative biology and taxonomic classification.</title>
        <authorList>
            <person name="Goeker M."/>
        </authorList>
    </citation>
    <scope>NUCLEOTIDE SEQUENCE [LARGE SCALE GENOMIC DNA]</scope>
    <source>
        <strain evidence="4 5">DSM 105096</strain>
    </source>
</reference>
<evidence type="ECO:0000313" key="5">
    <source>
        <dbReference type="Proteomes" id="UP000770785"/>
    </source>
</evidence>
<evidence type="ECO:0000259" key="2">
    <source>
        <dbReference type="Pfam" id="PF06580"/>
    </source>
</evidence>
<dbReference type="EMBL" id="JAATJH010000001">
    <property type="protein sequence ID" value="NJC25470.1"/>
    <property type="molecule type" value="Genomic_DNA"/>
</dbReference>
<dbReference type="InterPro" id="IPR050640">
    <property type="entry name" value="Bact_2-comp_sensor_kinase"/>
</dbReference>
<comment type="caution">
    <text evidence="4">The sequence shown here is derived from an EMBL/GenBank/DDBJ whole genome shotgun (WGS) entry which is preliminary data.</text>
</comment>
<accession>A0ABX0X899</accession>
<dbReference type="Gene3D" id="2.60.40.10">
    <property type="entry name" value="Immunoglobulins"/>
    <property type="match status" value="1"/>
</dbReference>
<dbReference type="PANTHER" id="PTHR34220:SF7">
    <property type="entry name" value="SENSOR HISTIDINE KINASE YPDA"/>
    <property type="match status" value="1"/>
</dbReference>
<dbReference type="Pfam" id="PF06580">
    <property type="entry name" value="His_kinase"/>
    <property type="match status" value="1"/>
</dbReference>
<dbReference type="InterPro" id="IPR013783">
    <property type="entry name" value="Ig-like_fold"/>
</dbReference>
<dbReference type="Pfam" id="PF07495">
    <property type="entry name" value="Y_Y_Y"/>
    <property type="match status" value="1"/>
</dbReference>
<dbReference type="InterPro" id="IPR015943">
    <property type="entry name" value="WD40/YVTN_repeat-like_dom_sf"/>
</dbReference>
<keyword evidence="5" id="KW-1185">Reference proteome</keyword>
<dbReference type="InterPro" id="IPR036890">
    <property type="entry name" value="HATPase_C_sf"/>
</dbReference>
<gene>
    <name evidence="4" type="ORF">GGR27_000951</name>
</gene>
<dbReference type="Gene3D" id="2.130.10.10">
    <property type="entry name" value="YVTN repeat-like/Quinoprotein amine dehydrogenase"/>
    <property type="match status" value="2"/>
</dbReference>
<evidence type="ECO:0008006" key="6">
    <source>
        <dbReference type="Google" id="ProtNLM"/>
    </source>
</evidence>
<organism evidence="4 5">
    <name type="scientific">Neolewinella antarctica</name>
    <dbReference type="NCBI Taxonomy" id="442734"/>
    <lineage>
        <taxon>Bacteria</taxon>
        <taxon>Pseudomonadati</taxon>
        <taxon>Bacteroidota</taxon>
        <taxon>Saprospiria</taxon>
        <taxon>Saprospirales</taxon>
        <taxon>Lewinellaceae</taxon>
        <taxon>Neolewinella</taxon>
    </lineage>
</organism>
<name>A0ABX0X899_9BACT</name>
<dbReference type="RefSeq" id="WP_168036219.1">
    <property type="nucleotide sequence ID" value="NZ_JAATJH010000001.1"/>
</dbReference>
<feature type="transmembrane region" description="Helical" evidence="1">
    <location>
        <begin position="809"/>
        <end position="828"/>
    </location>
</feature>
<keyword evidence="1" id="KW-1133">Transmembrane helix</keyword>
<evidence type="ECO:0000313" key="4">
    <source>
        <dbReference type="EMBL" id="NJC25470.1"/>
    </source>
</evidence>
<feature type="domain" description="Two component regulator three Y" evidence="3">
    <location>
        <begin position="737"/>
        <end position="800"/>
    </location>
</feature>
<dbReference type="PANTHER" id="PTHR34220">
    <property type="entry name" value="SENSOR HISTIDINE KINASE YPDA"/>
    <property type="match status" value="1"/>
</dbReference>
<keyword evidence="1" id="KW-0472">Membrane</keyword>
<evidence type="ECO:0000259" key="3">
    <source>
        <dbReference type="Pfam" id="PF07495"/>
    </source>
</evidence>
<dbReference type="SUPFAM" id="SSF55874">
    <property type="entry name" value="ATPase domain of HSP90 chaperone/DNA topoisomerase II/histidine kinase"/>
    <property type="match status" value="1"/>
</dbReference>
<feature type="domain" description="Signal transduction histidine kinase internal region" evidence="2">
    <location>
        <begin position="847"/>
        <end position="926"/>
    </location>
</feature>
<sequence length="1057" mass="117516">MKNPLSVSSIFVWLPLVFFGLAGSARSLDAQSFGPQMTTSVKLSLEDGLPHREVRSTVLDTNGVMWLSTAAGLVRYNGRGFTSFGRVPQQFSGALTLGHDGLIYSTPSGEVDSTEVFNPYTLRSTGFHLPGALGVYQRSGQELYFLCRDSLRSLRITPGHSAPTHNALHPRPRITDITEQLIYAEDDHFVTYFAHSGSVTEVKGRDVAIYDLPTLGSNGKVYDLQMDRRNRLVCLTNEGVFYKPAGIDIFEKAASTELADEELNYYAEDEAGNAILARLNIFSLRWERFYLVVDDRIHDLAWLLADEDRIISARGDDFTKGITLATYGGLQTVVFKHNTSAPFLRHMYTSNITKSQFGHVMRGFTTTANGDVIANKDTGTNAWFRLSAATGRVDTITIRDELGREVEQMGCGTNLLSVGPYVYGHSCNIAPPSSVSFLSRYEPAKDTWRIFYLPVKNQIIRYLIHDEGREVIWLFTEYWRQNRPGAVFQFDIRTGTISEVALRSPTGGMFGYPRGVAHDPETDLFWIGTIRGFYRFSPADGSLRQYALPGGRPTQITAVMPPRNKSILLGTLSEGIQRFDIAAETFEHRGGILAHGKVPEVDGFISLPSNSVAGMAMTKDSQIIVTTFNGLALHDAGKDYHYTTAEGLGNNEFNTSSLHYDAHGDRWLAGGINGFVSFAATDLVPPPSPYKPVLLRYRDLDENIGFEKSSDLLPTPAGPLVVEPSVAYFSLEFALPDYTGAGTPTYETMLTGLDPDWRVPTTTPSVRYSRLPPGRYEFNLRATDGSGRSTRAIPPLSIVVLRPWYQQSWFYLLAATIVVSLVGGFIRLRFLRLRERYLAQQRVQMLELRSLRQQMNPHFISNAMNAIREFVYKEDPKSAARYLTDFSRLMRLYMEASRKPSSTIADEVELLDHYIRLERLRFPDKFAYRIEVGADLDPAMDELPSFLLQPLVENAINHGLLPLKKGGLLTVSFLLAADDEDTLVCRVADNGVGREVAGRRAGPKTNASRSTQILQDRQAVLAGNKDVNFTFTTTDQYPGQAQPGTVVTITIAAAPAA</sequence>
<protein>
    <recommendedName>
        <fullName evidence="6">Signal transduction histidine kinase internal region domain-containing protein</fullName>
    </recommendedName>
</protein>
<dbReference type="SUPFAM" id="SSF63829">
    <property type="entry name" value="Calcium-dependent phosphotriesterase"/>
    <property type="match status" value="1"/>
</dbReference>
<evidence type="ECO:0000256" key="1">
    <source>
        <dbReference type="SAM" id="Phobius"/>
    </source>
</evidence>
<dbReference type="InterPro" id="IPR011123">
    <property type="entry name" value="Y_Y_Y"/>
</dbReference>
<dbReference type="InterPro" id="IPR010559">
    <property type="entry name" value="Sig_transdc_His_kin_internal"/>
</dbReference>
<keyword evidence="1" id="KW-0812">Transmembrane</keyword>
<dbReference type="Proteomes" id="UP000770785">
    <property type="component" value="Unassembled WGS sequence"/>
</dbReference>
<dbReference type="Gene3D" id="3.30.565.10">
    <property type="entry name" value="Histidine kinase-like ATPase, C-terminal domain"/>
    <property type="match status" value="1"/>
</dbReference>